<dbReference type="EMBL" id="AB071868">
    <property type="protein sequence ID" value="BAB69429.1"/>
    <property type="molecule type" value="mRNA"/>
</dbReference>
<dbReference type="Pfam" id="PF00840">
    <property type="entry name" value="Glyco_hydro_7"/>
    <property type="match status" value="1"/>
</dbReference>
<evidence type="ECO:0000256" key="7">
    <source>
        <dbReference type="ARBA" id="ARBA00023277"/>
    </source>
</evidence>
<feature type="chain" id="PRO_5007715931" description="cellulose 1,4-beta-cellobiosidase (non-reducing end)" evidence="11">
    <location>
        <begin position="17"/>
        <end position="450"/>
    </location>
</feature>
<dbReference type="PANTHER" id="PTHR33753">
    <property type="entry name" value="1,4-BETA-D-GLUCAN CELLOBIOHYDROLASE B"/>
    <property type="match status" value="1"/>
</dbReference>
<dbReference type="GO" id="GO:0030245">
    <property type="term" value="P:cellulose catabolic process"/>
    <property type="evidence" value="ECO:0007669"/>
    <property type="project" value="UniProtKB-KW"/>
</dbReference>
<feature type="region of interest" description="Disordered" evidence="10">
    <location>
        <begin position="406"/>
        <end position="450"/>
    </location>
</feature>
<gene>
    <name evidence="15" type="primary">PgCBH-homo2d</name>
    <name evidence="12" type="synonym">PgCBH-homo2a</name>
    <name evidence="13" type="synonym">PgCBH-homo2b</name>
    <name evidence="14" type="synonym">PgCBH-homo2c</name>
</gene>
<dbReference type="EC" id="3.2.1.91" evidence="3"/>
<dbReference type="GO" id="GO:0016162">
    <property type="term" value="F:cellulose 1,4-beta-cellobiosidase activity"/>
    <property type="evidence" value="ECO:0007669"/>
    <property type="project" value="UniProtKB-EC"/>
</dbReference>
<evidence type="ECO:0000256" key="6">
    <source>
        <dbReference type="ARBA" id="ARBA00023001"/>
    </source>
</evidence>
<dbReference type="CDD" id="cd07999">
    <property type="entry name" value="GH7_CBH_EG"/>
    <property type="match status" value="1"/>
</dbReference>
<keyword evidence="6" id="KW-0136">Cellulose degradation</keyword>
<evidence type="ECO:0000256" key="9">
    <source>
        <dbReference type="ARBA" id="ARBA00023326"/>
    </source>
</evidence>
<evidence type="ECO:0000256" key="10">
    <source>
        <dbReference type="SAM" id="MobiDB-lite"/>
    </source>
</evidence>
<evidence type="ECO:0000256" key="11">
    <source>
        <dbReference type="SAM" id="SignalP"/>
    </source>
</evidence>
<dbReference type="AlphaFoldDB" id="Q95NR5"/>
<evidence type="ECO:0000256" key="8">
    <source>
        <dbReference type="ARBA" id="ARBA00023295"/>
    </source>
</evidence>
<dbReference type="InterPro" id="IPR037019">
    <property type="entry name" value="Glyco_hydro_7_sf"/>
</dbReference>
<organism evidence="15">
    <name type="scientific">Pseudotrichonympha grassii</name>
    <dbReference type="NCBI Taxonomy" id="104083"/>
    <lineage>
        <taxon>Eukaryota</taxon>
        <taxon>Metamonada</taxon>
        <taxon>Parabasalia</taxon>
        <taxon>Trichonymphida</taxon>
        <taxon>Teranymphidae</taxon>
        <taxon>Pseudotrichonympha</taxon>
    </lineage>
</organism>
<evidence type="ECO:0000313" key="13">
    <source>
        <dbReference type="EMBL" id="BAB69427.1"/>
    </source>
</evidence>
<dbReference type="EMBL" id="AB071866">
    <property type="protein sequence ID" value="BAB69427.1"/>
    <property type="molecule type" value="mRNA"/>
</dbReference>
<feature type="signal peptide" evidence="11">
    <location>
        <begin position="1"/>
        <end position="16"/>
    </location>
</feature>
<evidence type="ECO:0000256" key="4">
    <source>
        <dbReference type="ARBA" id="ARBA00022729"/>
    </source>
</evidence>
<dbReference type="FunFam" id="2.70.100.10:FF:000001">
    <property type="entry name" value="Glucanase"/>
    <property type="match status" value="1"/>
</dbReference>
<dbReference type="PRINTS" id="PR00734">
    <property type="entry name" value="GLHYDRLASE7"/>
</dbReference>
<evidence type="ECO:0000256" key="2">
    <source>
        <dbReference type="ARBA" id="ARBA00006044"/>
    </source>
</evidence>
<name>Q95NR5_9EUKA</name>
<dbReference type="EMBL" id="AB071867">
    <property type="protein sequence ID" value="BAB69428.1"/>
    <property type="molecule type" value="mRNA"/>
</dbReference>
<dbReference type="SUPFAM" id="SSF49899">
    <property type="entry name" value="Concanavalin A-like lectins/glucanases"/>
    <property type="match status" value="1"/>
</dbReference>
<evidence type="ECO:0000313" key="15">
    <source>
        <dbReference type="EMBL" id="BAB69429.1"/>
    </source>
</evidence>
<dbReference type="SMR" id="Q95NR5"/>
<dbReference type="Gene3D" id="2.70.100.10">
    <property type="entry name" value="Glycoside hydrolase, family 7, domain"/>
    <property type="match status" value="1"/>
</dbReference>
<evidence type="ECO:0000256" key="1">
    <source>
        <dbReference type="ARBA" id="ARBA00001641"/>
    </source>
</evidence>
<accession>Q95NR5</accession>
<dbReference type="InterPro" id="IPR013320">
    <property type="entry name" value="ConA-like_dom_sf"/>
</dbReference>
<evidence type="ECO:0000256" key="3">
    <source>
        <dbReference type="ARBA" id="ARBA00012561"/>
    </source>
</evidence>
<protein>
    <recommendedName>
        <fullName evidence="3">cellulose 1,4-beta-cellobiosidase (non-reducing end)</fullName>
        <ecNumber evidence="3">3.2.1.91</ecNumber>
    </recommendedName>
</protein>
<sequence length="450" mass="48771">MFAIVLLGLTRSLGTGTNQAENHPSLSWQNCRSGGSCTQTSGSVVLDSNWRWTHDSSLTNCYDGNEWSSSLCPDPKTCSDNCLIDGADYSGTYGITSSGNSLKLVFVTNGPYSTNIGSRVYLLKDESHYQIFDLKNKEFTFTVDDSNLDCGLNGALYFVSMDEDGGTSRFSSNKAGAKYGTGYCDAQCPHDIKFINGEANVENWKPQTNDENAGNGRYGACCTEMDIWEANKYATAYTPHICTVNGEYRCDGSECGDTDSGNRYGGVCDKDGCDFNSYRMGNTSFWGPGLIIDTGKPVTVVTQFVTKDGTDNGQLSEIRRKYVQGGKVIENTVVNIAGMSSGNSITDDFCNEQKSAFGDTNDFEKKGGLSGLGKAFDYGMVLVLSLWDDHQVNMLWLDSIYPTDQPASQPGVKRGPCATSSGAPSDVESQHPDSSVTFSDIRFGPIDSTY</sequence>
<keyword evidence="4 11" id="KW-0732">Signal</keyword>
<comment type="catalytic activity">
    <reaction evidence="1">
        <text>Hydrolysis of (1-&gt;4)-beta-D-glucosidic linkages in cellulose and cellotetraose, releasing cellobiose from the non-reducing ends of the chains.</text>
        <dbReference type="EC" id="3.2.1.91"/>
    </reaction>
</comment>
<comment type="similarity">
    <text evidence="2">Belongs to the glycosyl hydrolase 7 (cellulase C) family.</text>
</comment>
<evidence type="ECO:0000256" key="5">
    <source>
        <dbReference type="ARBA" id="ARBA00022801"/>
    </source>
</evidence>
<proteinExistence type="evidence at transcript level"/>
<keyword evidence="8" id="KW-0326">Glycosidase</keyword>
<dbReference type="PANTHER" id="PTHR33753:SF2">
    <property type="entry name" value="GLYCOSIDE HYDROLASE FAMILY 7 PROTEIN"/>
    <property type="match status" value="1"/>
</dbReference>
<keyword evidence="7" id="KW-0119">Carbohydrate metabolism</keyword>
<evidence type="ECO:0000313" key="14">
    <source>
        <dbReference type="EMBL" id="BAB69428.1"/>
    </source>
</evidence>
<dbReference type="InterPro" id="IPR001722">
    <property type="entry name" value="Glyco_hydro_7"/>
</dbReference>
<evidence type="ECO:0000313" key="12">
    <source>
        <dbReference type="EMBL" id="BAB69426.1"/>
    </source>
</evidence>
<keyword evidence="5" id="KW-0378">Hydrolase</keyword>
<dbReference type="EMBL" id="AB071865">
    <property type="protein sequence ID" value="BAB69426.1"/>
    <property type="molecule type" value="mRNA"/>
</dbReference>
<keyword evidence="9" id="KW-0624">Polysaccharide degradation</keyword>
<reference evidence="15" key="1">
    <citation type="submission" date="2001-09" db="EMBL/GenBank/DDBJ databases">
        <title>Cellulase genes from the parabasalian symbiont Pseudotrichonympha grassii in the hindgut of a wood-feeding termite, Coptotermes formosanus.</title>
        <authorList>
            <person name="Nakashima K."/>
            <person name="Watanabe H."/>
            <person name="Azuma J."/>
        </authorList>
    </citation>
    <scope>NUCLEOTIDE SEQUENCE</scope>
</reference>